<dbReference type="OrthoDB" id="5139341at2759"/>
<evidence type="ECO:0000313" key="2">
    <source>
        <dbReference type="EMBL" id="KAF4471167.1"/>
    </source>
</evidence>
<organism evidence="2 3">
    <name type="scientific">Fusarium albosuccineum</name>
    <dbReference type="NCBI Taxonomy" id="1237068"/>
    <lineage>
        <taxon>Eukaryota</taxon>
        <taxon>Fungi</taxon>
        <taxon>Dikarya</taxon>
        <taxon>Ascomycota</taxon>
        <taxon>Pezizomycotina</taxon>
        <taxon>Sordariomycetes</taxon>
        <taxon>Hypocreomycetidae</taxon>
        <taxon>Hypocreales</taxon>
        <taxon>Nectriaceae</taxon>
        <taxon>Fusarium</taxon>
        <taxon>Fusarium decemcellulare species complex</taxon>
    </lineage>
</organism>
<feature type="transmembrane region" description="Helical" evidence="1">
    <location>
        <begin position="39"/>
        <end position="60"/>
    </location>
</feature>
<sequence length="265" mass="29140">MGAPNAIRVILLLLSAASFVPQYSRILSRRDCVGLAPNYILFNLIVATQQFSLGLYYIVANDEVDLVVHSPPTLGDWLNLAQLTVAWVGHLVLFGAYLFYPPARPGTKTTVLSIYIAFLLISVAPVIFMAFLPPTGTDPNRDRRWISAIFANTSGLLINPIVTALAIAAYFPQARELRSRPDVGALSVLGLAVQALVFLIVAIIWPFRMELPPGVSFSVWYQFGGWATVDNLIFAFVQAVLWWISRRFGGAMSEEPNEAAPLMGE</sequence>
<comment type="caution">
    <text evidence="2">The sequence shown here is derived from an EMBL/GenBank/DDBJ whole genome shotgun (WGS) entry which is preliminary data.</text>
</comment>
<evidence type="ECO:0000313" key="3">
    <source>
        <dbReference type="Proteomes" id="UP000554235"/>
    </source>
</evidence>
<feature type="transmembrane region" description="Helical" evidence="1">
    <location>
        <begin position="219"/>
        <end position="244"/>
    </location>
</feature>
<name>A0A8H4PLS8_9HYPO</name>
<feature type="transmembrane region" description="Helical" evidence="1">
    <location>
        <begin position="6"/>
        <end position="27"/>
    </location>
</feature>
<keyword evidence="1" id="KW-1133">Transmembrane helix</keyword>
<feature type="transmembrane region" description="Helical" evidence="1">
    <location>
        <begin position="112"/>
        <end position="133"/>
    </location>
</feature>
<reference evidence="2 3" key="1">
    <citation type="submission" date="2020-01" db="EMBL/GenBank/DDBJ databases">
        <title>Identification and distribution of gene clusters putatively required for synthesis of sphingolipid metabolism inhibitors in phylogenetically diverse species of the filamentous fungus Fusarium.</title>
        <authorList>
            <person name="Kim H.-S."/>
            <person name="Busman M."/>
            <person name="Brown D.W."/>
            <person name="Divon H."/>
            <person name="Uhlig S."/>
            <person name="Proctor R.H."/>
        </authorList>
    </citation>
    <scope>NUCLEOTIDE SEQUENCE [LARGE SCALE GENOMIC DNA]</scope>
    <source>
        <strain evidence="2 3">NRRL 20459</strain>
    </source>
</reference>
<feature type="transmembrane region" description="Helical" evidence="1">
    <location>
        <begin position="183"/>
        <end position="207"/>
    </location>
</feature>
<feature type="transmembrane region" description="Helical" evidence="1">
    <location>
        <begin position="80"/>
        <end position="100"/>
    </location>
</feature>
<dbReference type="Proteomes" id="UP000554235">
    <property type="component" value="Unassembled WGS sequence"/>
</dbReference>
<protein>
    <submittedName>
        <fullName evidence="2">Uncharacterized protein</fullName>
    </submittedName>
</protein>
<evidence type="ECO:0000256" key="1">
    <source>
        <dbReference type="SAM" id="Phobius"/>
    </source>
</evidence>
<keyword evidence="1" id="KW-0812">Transmembrane</keyword>
<dbReference type="EMBL" id="JAADYS010000243">
    <property type="protein sequence ID" value="KAF4471167.1"/>
    <property type="molecule type" value="Genomic_DNA"/>
</dbReference>
<proteinExistence type="predicted"/>
<dbReference type="AlphaFoldDB" id="A0A8H4PLS8"/>
<keyword evidence="3" id="KW-1185">Reference proteome</keyword>
<gene>
    <name evidence="2" type="ORF">FALBO_1910</name>
</gene>
<accession>A0A8H4PLS8</accession>
<feature type="transmembrane region" description="Helical" evidence="1">
    <location>
        <begin position="145"/>
        <end position="171"/>
    </location>
</feature>
<keyword evidence="1" id="KW-0472">Membrane</keyword>